<feature type="compositionally biased region" description="Polar residues" evidence="3">
    <location>
        <begin position="492"/>
        <end position="533"/>
    </location>
</feature>
<dbReference type="Proteomes" id="UP000836841">
    <property type="component" value="Chromosome 6"/>
</dbReference>
<evidence type="ECO:0000256" key="2">
    <source>
        <dbReference type="ARBA" id="ARBA00022840"/>
    </source>
</evidence>
<keyword evidence="1" id="KW-0547">Nucleotide-binding</keyword>
<evidence type="ECO:0000313" key="5">
    <source>
        <dbReference type="EMBL" id="CAH2072607.1"/>
    </source>
</evidence>
<evidence type="ECO:0000259" key="4">
    <source>
        <dbReference type="PROSITE" id="PS50893"/>
    </source>
</evidence>
<feature type="domain" description="ABC transporter" evidence="4">
    <location>
        <begin position="17"/>
        <end position="255"/>
    </location>
</feature>
<dbReference type="GO" id="GO:0005524">
    <property type="term" value="F:ATP binding"/>
    <property type="evidence" value="ECO:0007669"/>
    <property type="project" value="UniProtKB-KW"/>
</dbReference>
<gene>
    <name evidence="5" type="ORF">TAV2_LOCUS22244</name>
</gene>
<dbReference type="InterPro" id="IPR013283">
    <property type="entry name" value="RLI1"/>
</dbReference>
<evidence type="ECO:0000256" key="3">
    <source>
        <dbReference type="SAM" id="MobiDB-lite"/>
    </source>
</evidence>
<feature type="region of interest" description="Disordered" evidence="3">
    <location>
        <begin position="491"/>
        <end position="545"/>
    </location>
</feature>
<dbReference type="SMART" id="SM00382">
    <property type="entry name" value="AAA"/>
    <property type="match status" value="2"/>
</dbReference>
<dbReference type="AlphaFoldDB" id="A0AAU9SVN2"/>
<dbReference type="PRINTS" id="PR01868">
    <property type="entry name" value="ABCEFAMILY"/>
</dbReference>
<dbReference type="GO" id="GO:0016887">
    <property type="term" value="F:ATP hydrolysis activity"/>
    <property type="evidence" value="ECO:0007669"/>
    <property type="project" value="InterPro"/>
</dbReference>
<feature type="domain" description="ABC transporter" evidence="4">
    <location>
        <begin position="288"/>
        <end position="512"/>
    </location>
</feature>
<dbReference type="InterPro" id="IPR003439">
    <property type="entry name" value="ABC_transporter-like_ATP-bd"/>
</dbReference>
<reference evidence="5 6" key="1">
    <citation type="submission" date="2022-03" db="EMBL/GenBank/DDBJ databases">
        <authorList>
            <person name="Nunn A."/>
            <person name="Chopra R."/>
            <person name="Nunn A."/>
            <person name="Contreras Garrido A."/>
        </authorList>
    </citation>
    <scope>NUCLEOTIDE SEQUENCE [LARGE SCALE GENOMIC DNA]</scope>
</reference>
<evidence type="ECO:0000313" key="6">
    <source>
        <dbReference type="Proteomes" id="UP000836841"/>
    </source>
</evidence>
<dbReference type="EMBL" id="OU466862">
    <property type="protein sequence ID" value="CAH2072607.1"/>
    <property type="molecule type" value="Genomic_DNA"/>
</dbReference>
<dbReference type="Pfam" id="PF00005">
    <property type="entry name" value="ABC_tran"/>
    <property type="match status" value="2"/>
</dbReference>
<keyword evidence="6" id="KW-1185">Reference proteome</keyword>
<accession>A0AAU9SVN2</accession>
<organism evidence="5 6">
    <name type="scientific">Thlaspi arvense</name>
    <name type="common">Field penny-cress</name>
    <dbReference type="NCBI Taxonomy" id="13288"/>
    <lineage>
        <taxon>Eukaryota</taxon>
        <taxon>Viridiplantae</taxon>
        <taxon>Streptophyta</taxon>
        <taxon>Embryophyta</taxon>
        <taxon>Tracheophyta</taxon>
        <taxon>Spermatophyta</taxon>
        <taxon>Magnoliopsida</taxon>
        <taxon>eudicotyledons</taxon>
        <taxon>Gunneridae</taxon>
        <taxon>Pentapetalae</taxon>
        <taxon>rosids</taxon>
        <taxon>malvids</taxon>
        <taxon>Brassicales</taxon>
        <taxon>Brassicaceae</taxon>
        <taxon>Thlaspideae</taxon>
        <taxon>Thlaspi</taxon>
    </lineage>
</organism>
<evidence type="ECO:0000256" key="1">
    <source>
        <dbReference type="ARBA" id="ARBA00022741"/>
    </source>
</evidence>
<protein>
    <recommendedName>
        <fullName evidence="4">ABC transporter domain-containing protein</fullName>
    </recommendedName>
</protein>
<proteinExistence type="predicted"/>
<dbReference type="PANTHER" id="PTHR19248">
    <property type="entry name" value="ATP-BINDING TRANSPORT PROTEIN-RELATED"/>
    <property type="match status" value="1"/>
</dbReference>
<dbReference type="InterPro" id="IPR003593">
    <property type="entry name" value="AAA+_ATPase"/>
</dbReference>
<sequence length="603" mass="67802">MADQSVPHPSGLKKVGFCLEKLATTHSYEPDSFKLHRLPSPRPGELLGLIGTHKTGKSTALKILGGRLKPNLGRFDDPPDWPEILTHVKDCYFKSYFADVLAKKPRIVFQHQDFTDLRNDRFFVGETLKMYDQRGKLEEVCDALDLNSHLKRNLRSLTPGLLQVVTIAAKALQKGDVYIFDEPSHFLDVAQRLNVARVIRSLLTPDNYVIVADHDLTLVDYVSDAIFCVYGKPEAYGVVTKPYNTRSGIEAYLDGFDLLETQYMRAASPSDFVARKTAPKEFHNEGCPRLQYPDMTSTFKRLKLQVTGAEFKYWQICVVLGESGTGKTTFIRMLTSLYAGLHPPDEVKGVEPWSPPYTVSYKPQLTILKSGCTVRQLLKRLRVDDDVRPGFKTEVLTPLQIDQMMDRDLDTLSPGETPKLDIACCLAKTACLYLIDEPSEYLDAEERIVTSMAIRQHVLNMGKSAVVVERDFMMAAYLADQVILVEPPAITGSATSTSRRPSTITESVTSTSRRPSTITESVTCNSRRPSTVPKSVPTAPDFVTSSPHTRFNGMRIFAEQQNITFRKDRLSFRFLPKVNKLGSTEDEEQKRAGNYLDPKLNWA</sequence>
<keyword evidence="2" id="KW-0067">ATP-binding</keyword>
<name>A0AAU9SVN2_THLAR</name>
<feature type="region of interest" description="Disordered" evidence="3">
    <location>
        <begin position="584"/>
        <end position="603"/>
    </location>
</feature>
<dbReference type="SUPFAM" id="SSF52540">
    <property type="entry name" value="P-loop containing nucleoside triphosphate hydrolases"/>
    <property type="match status" value="2"/>
</dbReference>
<dbReference type="InterPro" id="IPR027417">
    <property type="entry name" value="P-loop_NTPase"/>
</dbReference>
<dbReference type="PROSITE" id="PS50893">
    <property type="entry name" value="ABC_TRANSPORTER_2"/>
    <property type="match status" value="2"/>
</dbReference>
<dbReference type="Gene3D" id="3.40.50.300">
    <property type="entry name" value="P-loop containing nucleotide triphosphate hydrolases"/>
    <property type="match status" value="2"/>
</dbReference>